<keyword evidence="2" id="KW-1185">Reference proteome</keyword>
<name>A0ABD2X6N8_9HYME</name>
<comment type="caution">
    <text evidence="1">The sequence shown here is derived from an EMBL/GenBank/DDBJ whole genome shotgun (WGS) entry which is preliminary data.</text>
</comment>
<dbReference type="PANTHER" id="PTHR47331:SF5">
    <property type="entry name" value="RIBONUCLEASE H"/>
    <property type="match status" value="1"/>
</dbReference>
<gene>
    <name evidence="1" type="ORF">TKK_005902</name>
</gene>
<evidence type="ECO:0008006" key="3">
    <source>
        <dbReference type="Google" id="ProtNLM"/>
    </source>
</evidence>
<reference evidence="1 2" key="1">
    <citation type="journal article" date="2024" name="bioRxiv">
        <title>A reference genome for Trichogramma kaykai: A tiny desert-dwelling parasitoid wasp with competing sex-ratio distorters.</title>
        <authorList>
            <person name="Culotta J."/>
            <person name="Lindsey A.R."/>
        </authorList>
    </citation>
    <scope>NUCLEOTIDE SEQUENCE [LARGE SCALE GENOMIC DNA]</scope>
    <source>
        <strain evidence="1 2">KSX58</strain>
    </source>
</reference>
<dbReference type="AlphaFoldDB" id="A0ABD2X6N8"/>
<dbReference type="PANTHER" id="PTHR47331">
    <property type="entry name" value="PHD-TYPE DOMAIN-CONTAINING PROTEIN"/>
    <property type="match status" value="1"/>
</dbReference>
<protein>
    <recommendedName>
        <fullName evidence="3">PH domain-containing protein</fullName>
    </recommendedName>
</protein>
<dbReference type="EMBL" id="JBJJXI010000050">
    <property type="protein sequence ID" value="KAL3400755.1"/>
    <property type="molecule type" value="Genomic_DNA"/>
</dbReference>
<organism evidence="1 2">
    <name type="scientific">Trichogramma kaykai</name>
    <dbReference type="NCBI Taxonomy" id="54128"/>
    <lineage>
        <taxon>Eukaryota</taxon>
        <taxon>Metazoa</taxon>
        <taxon>Ecdysozoa</taxon>
        <taxon>Arthropoda</taxon>
        <taxon>Hexapoda</taxon>
        <taxon>Insecta</taxon>
        <taxon>Pterygota</taxon>
        <taxon>Neoptera</taxon>
        <taxon>Endopterygota</taxon>
        <taxon>Hymenoptera</taxon>
        <taxon>Apocrita</taxon>
        <taxon>Proctotrupomorpha</taxon>
        <taxon>Chalcidoidea</taxon>
        <taxon>Trichogrammatidae</taxon>
        <taxon>Trichogramma</taxon>
    </lineage>
</organism>
<dbReference type="Proteomes" id="UP001627154">
    <property type="component" value="Unassembled WGS sequence"/>
</dbReference>
<proteinExistence type="predicted"/>
<evidence type="ECO:0000313" key="1">
    <source>
        <dbReference type="EMBL" id="KAL3400755.1"/>
    </source>
</evidence>
<accession>A0ABD2X6N8</accession>
<sequence>MCLYVAAEAEEVTDWLHKFSNLTRALRFMVRLKRWIQRRWNRGPGPDPLQPMTAQELSEAFDACLVRSQLQCLEVEVRELRHSRPVPRKSPLATLDPFLDAKGILRVGGRLHHSALPFHLKHPPILDGSSHLATLVIDWAHARSIHGGFKATYVQSVFNPNPLPHRVFNTR</sequence>
<evidence type="ECO:0000313" key="2">
    <source>
        <dbReference type="Proteomes" id="UP001627154"/>
    </source>
</evidence>